<evidence type="ECO:0000256" key="2">
    <source>
        <dbReference type="SAM" id="Phobius"/>
    </source>
</evidence>
<protein>
    <submittedName>
        <fullName evidence="3">Uncharacterized protein</fullName>
    </submittedName>
</protein>
<keyword evidence="2" id="KW-1133">Transmembrane helix</keyword>
<evidence type="ECO:0000256" key="1">
    <source>
        <dbReference type="SAM" id="MobiDB-lite"/>
    </source>
</evidence>
<organism evidence="3 4">
    <name type="scientific">Mycena pura</name>
    <dbReference type="NCBI Taxonomy" id="153505"/>
    <lineage>
        <taxon>Eukaryota</taxon>
        <taxon>Fungi</taxon>
        <taxon>Dikarya</taxon>
        <taxon>Basidiomycota</taxon>
        <taxon>Agaricomycotina</taxon>
        <taxon>Agaricomycetes</taxon>
        <taxon>Agaricomycetidae</taxon>
        <taxon>Agaricales</taxon>
        <taxon>Marasmiineae</taxon>
        <taxon>Mycenaceae</taxon>
        <taxon>Mycena</taxon>
    </lineage>
</organism>
<reference evidence="3" key="1">
    <citation type="submission" date="2023-03" db="EMBL/GenBank/DDBJ databases">
        <title>Massive genome expansion in bonnet fungi (Mycena s.s.) driven by repeated elements and novel gene families across ecological guilds.</title>
        <authorList>
            <consortium name="Lawrence Berkeley National Laboratory"/>
            <person name="Harder C.B."/>
            <person name="Miyauchi S."/>
            <person name="Viragh M."/>
            <person name="Kuo A."/>
            <person name="Thoen E."/>
            <person name="Andreopoulos B."/>
            <person name="Lu D."/>
            <person name="Skrede I."/>
            <person name="Drula E."/>
            <person name="Henrissat B."/>
            <person name="Morin E."/>
            <person name="Kohler A."/>
            <person name="Barry K."/>
            <person name="LaButti K."/>
            <person name="Morin E."/>
            <person name="Salamov A."/>
            <person name="Lipzen A."/>
            <person name="Mereny Z."/>
            <person name="Hegedus B."/>
            <person name="Baldrian P."/>
            <person name="Stursova M."/>
            <person name="Weitz H."/>
            <person name="Taylor A."/>
            <person name="Grigoriev I.V."/>
            <person name="Nagy L.G."/>
            <person name="Martin F."/>
            <person name="Kauserud H."/>
        </authorList>
    </citation>
    <scope>NUCLEOTIDE SEQUENCE</scope>
    <source>
        <strain evidence="3">9144</strain>
    </source>
</reference>
<evidence type="ECO:0000313" key="4">
    <source>
        <dbReference type="Proteomes" id="UP001219525"/>
    </source>
</evidence>
<dbReference type="Proteomes" id="UP001219525">
    <property type="component" value="Unassembled WGS sequence"/>
</dbReference>
<gene>
    <name evidence="3" type="ORF">GGX14DRAFT_575961</name>
</gene>
<feature type="region of interest" description="Disordered" evidence="1">
    <location>
        <begin position="1"/>
        <end position="33"/>
    </location>
</feature>
<comment type="caution">
    <text evidence="3">The sequence shown here is derived from an EMBL/GenBank/DDBJ whole genome shotgun (WGS) entry which is preliminary data.</text>
</comment>
<keyword evidence="4" id="KW-1185">Reference proteome</keyword>
<name>A0AAD6Y0A0_9AGAR</name>
<dbReference type="EMBL" id="JARJCW010000094">
    <property type="protein sequence ID" value="KAJ7194962.1"/>
    <property type="molecule type" value="Genomic_DNA"/>
</dbReference>
<keyword evidence="2" id="KW-0812">Transmembrane</keyword>
<accession>A0AAD6Y0A0</accession>
<sequence length="140" mass="15608">MTMRARYTALSTSDENEPLARPPAFFGDDDEEERLTRVPPPAYSYPPDPRFDQPTPPAWQRAGLILIIFASIYFAIWLQDGHYHIGLADSSGFLAARFASLSCLFDLDRKADAWAAPNCTFNTDEGPSNTCTFADVERAV</sequence>
<keyword evidence="2" id="KW-0472">Membrane</keyword>
<dbReference type="AlphaFoldDB" id="A0AAD6Y0A0"/>
<proteinExistence type="predicted"/>
<feature type="transmembrane region" description="Helical" evidence="2">
    <location>
        <begin position="58"/>
        <end position="78"/>
    </location>
</feature>
<evidence type="ECO:0000313" key="3">
    <source>
        <dbReference type="EMBL" id="KAJ7194962.1"/>
    </source>
</evidence>